<protein>
    <submittedName>
        <fullName evidence="1">Uncharacterized protein</fullName>
    </submittedName>
</protein>
<dbReference type="RefSeq" id="WP_079537403.1">
    <property type="nucleotide sequence ID" value="NZ_LT670844.1"/>
</dbReference>
<evidence type="ECO:0000313" key="2">
    <source>
        <dbReference type="Proteomes" id="UP000189935"/>
    </source>
</evidence>
<dbReference type="OrthoDB" id="8219218at2"/>
<dbReference type="EMBL" id="LT670844">
    <property type="protein sequence ID" value="SHJ69922.1"/>
    <property type="molecule type" value="Genomic_DNA"/>
</dbReference>
<evidence type="ECO:0000313" key="1">
    <source>
        <dbReference type="EMBL" id="SHJ69922.1"/>
    </source>
</evidence>
<dbReference type="Proteomes" id="UP000189935">
    <property type="component" value="Chromosome I"/>
</dbReference>
<organism evidence="1 2">
    <name type="scientific">Bradyrhizobium lablabi</name>
    <dbReference type="NCBI Taxonomy" id="722472"/>
    <lineage>
        <taxon>Bacteria</taxon>
        <taxon>Pseudomonadati</taxon>
        <taxon>Pseudomonadota</taxon>
        <taxon>Alphaproteobacteria</taxon>
        <taxon>Hyphomicrobiales</taxon>
        <taxon>Nitrobacteraceae</taxon>
        <taxon>Bradyrhizobium</taxon>
    </lineage>
</organism>
<name>A0A1M6LFE3_9BRAD</name>
<reference evidence="1 2" key="1">
    <citation type="submission" date="2016-11" db="EMBL/GenBank/DDBJ databases">
        <authorList>
            <person name="Jaros S."/>
            <person name="Januszkiewicz K."/>
            <person name="Wedrychowicz H."/>
        </authorList>
    </citation>
    <scope>NUCLEOTIDE SEQUENCE [LARGE SCALE GENOMIC DNA]</scope>
    <source>
        <strain evidence="1 2">GAS499</strain>
    </source>
</reference>
<accession>A0A1M6LFE3</accession>
<sequence>MAQQVVTELVIDSAGASAGADQFSQAMDRAGNSAKQGVGSVTGLTLAVAGVGVGFVGALAALRGFIDYVGNTNKELIDLATNAANAGMTTKSFQETLFAAKSSGLTDKDFISGLDKIGSDLTAASRGATDFGKLFEANNISIKDANGQLKTTEAALGDISNLIKNAPTPQIANAVASIVGLSKDWIPFLRQGVDGIEEQKKAAADLGVIIDDATIQKAKEFNNQWHAAIATWDLQFKASLTSILPLLVQMASLASKIIDGVGSVSSNVSRWMTPDEDKSKQQLAAQQDDVLRLIDLMTRAGDAAEGFQKLRINNLQGLLGLPEGSSMAQAVALLDKLNGLYDKEPTRLIVTPSGNGSTVLPPSGNSANDPVDRAINSLQKHIETQKADTLAVGLGDGALASFRATAAETAAVQANGGKETEAQAEKFATLRQAASDAADALAKAKVASSISVGQQTALLSAEDVAIASQLKGMYGDNIPAALDSTYASAIRVNTAFKGVGSAIDTNLTTGLTDIVSGTKSASQGFTDMSAAIVKAIEQMIIKIAVVEPLMRSLQMAAGGLGIPGLNFGGGGVGNYGQAANATGLGAGTGGLSFPMFADGTDSAPGGWSIVGEKGPEIVNLSPGAQVIPNGGKSANDNGARSPNIIINNHTEAQPQVSTNSNGDVTITLKKMVDGMVGDSISSGTGMRVLDSQYGVKQFAGR</sequence>
<proteinExistence type="predicted"/>
<gene>
    <name evidence="1" type="ORF">SAMN05444159_1261</name>
</gene>
<dbReference type="AlphaFoldDB" id="A0A1M6LFE3"/>